<feature type="transmembrane region" description="Helical" evidence="10">
    <location>
        <begin position="266"/>
        <end position="284"/>
    </location>
</feature>
<evidence type="ECO:0000256" key="2">
    <source>
        <dbReference type="ARBA" id="ARBA00022448"/>
    </source>
</evidence>
<name>A0A1I7RZA6_BURXY</name>
<dbReference type="SUPFAM" id="SSF81324">
    <property type="entry name" value="Voltage-gated potassium channels"/>
    <property type="match status" value="2"/>
</dbReference>
<feature type="transmembrane region" description="Helical" evidence="10">
    <location>
        <begin position="296"/>
        <end position="314"/>
    </location>
</feature>
<dbReference type="OrthoDB" id="297496at2759"/>
<dbReference type="Proteomes" id="UP000659654">
    <property type="component" value="Unassembled WGS sequence"/>
</dbReference>
<evidence type="ECO:0000256" key="9">
    <source>
        <dbReference type="SAM" id="MobiDB-lite"/>
    </source>
</evidence>
<evidence type="ECO:0000256" key="10">
    <source>
        <dbReference type="SAM" id="Phobius"/>
    </source>
</evidence>
<evidence type="ECO:0000256" key="4">
    <source>
        <dbReference type="ARBA" id="ARBA00022989"/>
    </source>
</evidence>
<dbReference type="InterPro" id="IPR013099">
    <property type="entry name" value="K_chnl_dom"/>
</dbReference>
<protein>
    <submittedName>
        <fullName evidence="12">(pine wood nematode) hypothetical protein</fullName>
    </submittedName>
</protein>
<reference evidence="16" key="1">
    <citation type="submission" date="2016-11" db="UniProtKB">
        <authorList>
            <consortium name="WormBaseParasite"/>
        </authorList>
    </citation>
    <scope>IDENTIFICATION</scope>
</reference>
<evidence type="ECO:0000256" key="5">
    <source>
        <dbReference type="ARBA" id="ARBA00023065"/>
    </source>
</evidence>
<dbReference type="Proteomes" id="UP000095284">
    <property type="component" value="Unplaced"/>
</dbReference>
<keyword evidence="7 8" id="KW-0407">Ion channel</keyword>
<feature type="transmembrane region" description="Helical" evidence="10">
    <location>
        <begin position="418"/>
        <end position="438"/>
    </location>
</feature>
<dbReference type="EMBL" id="CAJFDI010000003">
    <property type="protein sequence ID" value="CAD5220485.1"/>
    <property type="molecule type" value="Genomic_DNA"/>
</dbReference>
<feature type="region of interest" description="Disordered" evidence="9">
    <location>
        <begin position="1"/>
        <end position="31"/>
    </location>
</feature>
<evidence type="ECO:0000256" key="7">
    <source>
        <dbReference type="ARBA" id="ARBA00023303"/>
    </source>
</evidence>
<evidence type="ECO:0000259" key="11">
    <source>
        <dbReference type="Pfam" id="PF07885"/>
    </source>
</evidence>
<evidence type="ECO:0000256" key="8">
    <source>
        <dbReference type="RuleBase" id="RU003857"/>
    </source>
</evidence>
<keyword evidence="5 8" id="KW-0406">Ion transport</keyword>
<comment type="similarity">
    <text evidence="8">Belongs to the two pore domain potassium channel (TC 1.A.1.8) family.</text>
</comment>
<dbReference type="PANTHER" id="PTHR11003:SF86">
    <property type="entry name" value="POTASSIUM CHANNEL DOMAIN-CONTAINING PROTEIN"/>
    <property type="match status" value="1"/>
</dbReference>
<feature type="transmembrane region" description="Helical" evidence="10">
    <location>
        <begin position="389"/>
        <end position="411"/>
    </location>
</feature>
<dbReference type="WBParaSite" id="BXY_0607600.1">
    <property type="protein sequence ID" value="BXY_0607600.1"/>
    <property type="gene ID" value="BXY_0607600"/>
</dbReference>
<keyword evidence="6 10" id="KW-0472">Membrane</keyword>
<feature type="transmembrane region" description="Helical" evidence="10">
    <location>
        <begin position="444"/>
        <end position="466"/>
    </location>
</feature>
<keyword evidence="4 10" id="KW-1133">Transmembrane helix</keyword>
<evidence type="ECO:0000256" key="6">
    <source>
        <dbReference type="ARBA" id="ARBA00023136"/>
    </source>
</evidence>
<keyword evidence="15" id="KW-1185">Reference proteome</keyword>
<feature type="domain" description="Potassium channel" evidence="11">
    <location>
        <begin position="397"/>
        <end position="471"/>
    </location>
</feature>
<dbReference type="Pfam" id="PF07885">
    <property type="entry name" value="Ion_trans_2"/>
    <property type="match status" value="2"/>
</dbReference>
<evidence type="ECO:0000313" key="14">
    <source>
        <dbReference type="Proteomes" id="UP000095284"/>
    </source>
</evidence>
<comment type="subcellular location">
    <subcellularLocation>
        <location evidence="1">Membrane</location>
        <topology evidence="1">Multi-pass membrane protein</topology>
    </subcellularLocation>
</comment>
<feature type="domain" description="Potassium channel" evidence="11">
    <location>
        <begin position="265"/>
        <end position="320"/>
    </location>
</feature>
<evidence type="ECO:0000256" key="3">
    <source>
        <dbReference type="ARBA" id="ARBA00022692"/>
    </source>
</evidence>
<feature type="compositionally biased region" description="Polar residues" evidence="9">
    <location>
        <begin position="8"/>
        <end position="24"/>
    </location>
</feature>
<accession>A0A1I7RZA6</accession>
<proteinExistence type="inferred from homology"/>
<evidence type="ECO:0000313" key="15">
    <source>
        <dbReference type="Proteomes" id="UP000659654"/>
    </source>
</evidence>
<organism evidence="14 16">
    <name type="scientific">Bursaphelenchus xylophilus</name>
    <name type="common">Pinewood nematode worm</name>
    <name type="synonym">Aphelenchoides xylophilus</name>
    <dbReference type="NCBI Taxonomy" id="6326"/>
    <lineage>
        <taxon>Eukaryota</taxon>
        <taxon>Metazoa</taxon>
        <taxon>Ecdysozoa</taxon>
        <taxon>Nematoda</taxon>
        <taxon>Chromadorea</taxon>
        <taxon>Rhabditida</taxon>
        <taxon>Tylenchina</taxon>
        <taxon>Tylenchomorpha</taxon>
        <taxon>Aphelenchoidea</taxon>
        <taxon>Aphelenchoididae</taxon>
        <taxon>Bursaphelenchus</taxon>
    </lineage>
</organism>
<gene>
    <name evidence="12" type="ORF">BXYJ_LOCUS6202</name>
</gene>
<dbReference type="Gene3D" id="1.10.287.70">
    <property type="match status" value="1"/>
</dbReference>
<keyword evidence="2 8" id="KW-0813">Transport</keyword>
<dbReference type="EMBL" id="CAJFCV020000003">
    <property type="protein sequence ID" value="CAG9106674.1"/>
    <property type="molecule type" value="Genomic_DNA"/>
</dbReference>
<evidence type="ECO:0000313" key="12">
    <source>
        <dbReference type="EMBL" id="CAD5220485.1"/>
    </source>
</evidence>
<sequence>MIFRGGQAHTSSHPQPQTASSLTPQPHHHQRNQSLVVNSVLQPKTSLPCLHPHRAHKTNSGHLSLQQSQLLDPSKGTETPNSLENSTFLAEGYTEDGVLSKPISSASALEETLNSLSFNGRIDENLSYKSSQMLSQSRVNFSNGRNSVYEDQKKSSPKPKGCLKLIIYYCQKLHRFRVLGPWILLFIYSILGAIVFFYVEHDHEQDLFKREKDMIDNLRNRTIRQLAEIMSHPAYSRSTKAFQARDALVKFQTEVERVRLPEALEWDMWGALFYVGTVFTTIGYGNITPRTTTGQVLSIFYAVFGIPLVLAILSKTGKDMTDMFSKKWILYRHWLKKKTMQHKTRRKSKTSELHLMEGGRINDPLASSMTSSGIDTKSELEEELESRTIPIWLALFVCLSYICICAGMFCIWEKKWSYFTSFYFIFISLSTIGLGDVVPEYPRMLIVMFVLVIIGLSIVSMLLSVIQIKMEEFLYSLILEMQKEYKEAIDTGNFERAAELLKECKENPILHNIAPHIINNDKIHAIEEKIDILEKVIQPTNTRMVQTEDLDSVMTNGISISDPQEGRKNLKDVSTAVSSNLHKITEEDSETDNNHLIDNFKVENANVRKENGFVTAPHSFANAKDATDSESISDITSLPLDPINSMNRSRLDQSLTKEINEAFDLNDEDFSSSQFSTAMSENSVESVIKRDFHDRSIECSLWKQVGYSFHAIKFSCIALDFTAHF</sequence>
<dbReference type="eggNOG" id="KOG1418">
    <property type="taxonomic scope" value="Eukaryota"/>
</dbReference>
<feature type="transmembrane region" description="Helical" evidence="10">
    <location>
        <begin position="178"/>
        <end position="199"/>
    </location>
</feature>
<feature type="region of interest" description="Disordered" evidence="9">
    <location>
        <begin position="46"/>
        <end position="83"/>
    </location>
</feature>
<evidence type="ECO:0000256" key="1">
    <source>
        <dbReference type="ARBA" id="ARBA00004141"/>
    </source>
</evidence>
<keyword evidence="3 8" id="KW-0812">Transmembrane</keyword>
<reference evidence="13" key="2">
    <citation type="submission" date="2020-08" db="EMBL/GenBank/DDBJ databases">
        <authorList>
            <person name="Kikuchi T."/>
        </authorList>
    </citation>
    <scope>NUCLEOTIDE SEQUENCE</scope>
    <source>
        <strain evidence="12">Ka4C1</strain>
    </source>
</reference>
<dbReference type="GO" id="GO:0015271">
    <property type="term" value="F:outward rectifier potassium channel activity"/>
    <property type="evidence" value="ECO:0007669"/>
    <property type="project" value="TreeGrafter"/>
</dbReference>
<dbReference type="GO" id="GO:0022841">
    <property type="term" value="F:potassium ion leak channel activity"/>
    <property type="evidence" value="ECO:0007669"/>
    <property type="project" value="TreeGrafter"/>
</dbReference>
<evidence type="ECO:0000313" key="13">
    <source>
        <dbReference type="EMBL" id="CAG9106674.1"/>
    </source>
</evidence>
<dbReference type="Proteomes" id="UP000582659">
    <property type="component" value="Unassembled WGS sequence"/>
</dbReference>
<dbReference type="GO" id="GO:0030322">
    <property type="term" value="P:stabilization of membrane potential"/>
    <property type="evidence" value="ECO:0007669"/>
    <property type="project" value="TreeGrafter"/>
</dbReference>
<dbReference type="PANTHER" id="PTHR11003">
    <property type="entry name" value="POTASSIUM CHANNEL, SUBFAMILY K"/>
    <property type="match status" value="1"/>
</dbReference>
<dbReference type="GO" id="GO:0005886">
    <property type="term" value="C:plasma membrane"/>
    <property type="evidence" value="ECO:0007669"/>
    <property type="project" value="TreeGrafter"/>
</dbReference>
<dbReference type="AlphaFoldDB" id="A0A1I7RZA6"/>
<dbReference type="InterPro" id="IPR003280">
    <property type="entry name" value="2pore_dom_K_chnl"/>
</dbReference>
<evidence type="ECO:0000313" key="16">
    <source>
        <dbReference type="WBParaSite" id="BXY_0607600.1"/>
    </source>
</evidence>
<dbReference type="PRINTS" id="PR01333">
    <property type="entry name" value="2POREKCHANEL"/>
</dbReference>